<protein>
    <recommendedName>
        <fullName evidence="3">peptidylprolyl isomerase</fullName>
        <ecNumber evidence="3">5.2.1.8</ecNumber>
    </recommendedName>
</protein>
<dbReference type="GO" id="GO:0003755">
    <property type="term" value="F:peptidyl-prolyl cis-trans isomerase activity"/>
    <property type="evidence" value="ECO:0007669"/>
    <property type="project" value="UniProtKB-KW"/>
</dbReference>
<comment type="function">
    <text evidence="7">Involved in protein export. Acts as a chaperone by maintaining the newly synthesized protein in an open conformation. Functions as a peptidyl-prolyl cis-trans isomerase.</text>
</comment>
<reference evidence="9" key="1">
    <citation type="submission" date="2018-02" db="EMBL/GenBank/DDBJ databases">
        <title>Rhizophora mucronata_Transcriptome.</title>
        <authorList>
            <person name="Meera S.P."/>
            <person name="Sreeshan A."/>
            <person name="Augustine A."/>
        </authorList>
    </citation>
    <scope>NUCLEOTIDE SEQUENCE</scope>
    <source>
        <tissue evidence="9">Leaf</tissue>
    </source>
</reference>
<feature type="domain" description="Trigger factor ribosome-binding bacterial" evidence="8">
    <location>
        <begin position="89"/>
        <end position="210"/>
    </location>
</feature>
<dbReference type="EC" id="5.2.1.8" evidence="3"/>
<organism evidence="9">
    <name type="scientific">Rhizophora mucronata</name>
    <name type="common">Asiatic mangrove</name>
    <dbReference type="NCBI Taxonomy" id="61149"/>
    <lineage>
        <taxon>Eukaryota</taxon>
        <taxon>Viridiplantae</taxon>
        <taxon>Streptophyta</taxon>
        <taxon>Embryophyta</taxon>
        <taxon>Tracheophyta</taxon>
        <taxon>Spermatophyta</taxon>
        <taxon>Magnoliopsida</taxon>
        <taxon>eudicotyledons</taxon>
        <taxon>Gunneridae</taxon>
        <taxon>Pentapetalae</taxon>
        <taxon>rosids</taxon>
        <taxon>fabids</taxon>
        <taxon>Malpighiales</taxon>
        <taxon>Rhizophoraceae</taxon>
        <taxon>Rhizophora</taxon>
    </lineage>
</organism>
<dbReference type="GO" id="GO:0043335">
    <property type="term" value="P:protein unfolding"/>
    <property type="evidence" value="ECO:0007669"/>
    <property type="project" value="TreeGrafter"/>
</dbReference>
<dbReference type="InterPro" id="IPR008881">
    <property type="entry name" value="Trigger_fac_ribosome-bd_bac"/>
</dbReference>
<evidence type="ECO:0000259" key="8">
    <source>
        <dbReference type="Pfam" id="PF05697"/>
    </source>
</evidence>
<dbReference type="GO" id="GO:0044183">
    <property type="term" value="F:protein folding chaperone"/>
    <property type="evidence" value="ECO:0007669"/>
    <property type="project" value="TreeGrafter"/>
</dbReference>
<dbReference type="PANTHER" id="PTHR30560">
    <property type="entry name" value="TRIGGER FACTOR CHAPERONE AND PEPTIDYL-PROLYL CIS/TRANS ISOMERASE"/>
    <property type="match status" value="1"/>
</dbReference>
<proteinExistence type="inferred from homology"/>
<dbReference type="Pfam" id="PF05697">
    <property type="entry name" value="Trigger_N"/>
    <property type="match status" value="1"/>
</dbReference>
<evidence type="ECO:0000313" key="9">
    <source>
        <dbReference type="EMBL" id="MBX06956.1"/>
    </source>
</evidence>
<evidence type="ECO:0000256" key="7">
    <source>
        <dbReference type="ARBA" id="ARBA00024849"/>
    </source>
</evidence>
<comment type="catalytic activity">
    <reaction evidence="1">
        <text>[protein]-peptidylproline (omega=180) = [protein]-peptidylproline (omega=0)</text>
        <dbReference type="Rhea" id="RHEA:16237"/>
        <dbReference type="Rhea" id="RHEA-COMP:10747"/>
        <dbReference type="Rhea" id="RHEA-COMP:10748"/>
        <dbReference type="ChEBI" id="CHEBI:83833"/>
        <dbReference type="ChEBI" id="CHEBI:83834"/>
        <dbReference type="EC" id="5.2.1.8"/>
    </reaction>
</comment>
<dbReference type="PANTHER" id="PTHR30560:SF4">
    <property type="entry name" value="OS01G0894700 PROTEIN"/>
    <property type="match status" value="1"/>
</dbReference>
<dbReference type="GO" id="GO:0043022">
    <property type="term" value="F:ribosome binding"/>
    <property type="evidence" value="ECO:0007669"/>
    <property type="project" value="TreeGrafter"/>
</dbReference>
<dbReference type="Gene3D" id="3.30.70.1050">
    <property type="entry name" value="Trigger factor ribosome-binding domain"/>
    <property type="match status" value="1"/>
</dbReference>
<evidence type="ECO:0000256" key="1">
    <source>
        <dbReference type="ARBA" id="ARBA00000971"/>
    </source>
</evidence>
<evidence type="ECO:0000256" key="3">
    <source>
        <dbReference type="ARBA" id="ARBA00013194"/>
    </source>
</evidence>
<dbReference type="FunFam" id="3.30.70.1050:FF:000004">
    <property type="entry name" value="Trigger factor"/>
    <property type="match status" value="1"/>
</dbReference>
<comment type="similarity">
    <text evidence="2">Belongs to the FKBP-type PPIase family. Tig subfamily.</text>
</comment>
<evidence type="ECO:0000256" key="2">
    <source>
        <dbReference type="ARBA" id="ARBA00005464"/>
    </source>
</evidence>
<dbReference type="GO" id="GO:0015031">
    <property type="term" value="P:protein transport"/>
    <property type="evidence" value="ECO:0007669"/>
    <property type="project" value="InterPro"/>
</dbReference>
<keyword evidence="4" id="KW-0697">Rotamase</keyword>
<evidence type="ECO:0000256" key="4">
    <source>
        <dbReference type="ARBA" id="ARBA00023110"/>
    </source>
</evidence>
<evidence type="ECO:0000256" key="6">
    <source>
        <dbReference type="ARBA" id="ARBA00023235"/>
    </source>
</evidence>
<keyword evidence="5" id="KW-0143">Chaperone</keyword>
<dbReference type="InterPro" id="IPR005215">
    <property type="entry name" value="Trig_fac"/>
</dbReference>
<keyword evidence="6" id="KW-0413">Isomerase</keyword>
<dbReference type="EMBL" id="GGEC01026472">
    <property type="protein sequence ID" value="MBX06956.1"/>
    <property type="molecule type" value="Transcribed_RNA"/>
</dbReference>
<dbReference type="SUPFAM" id="SSF102735">
    <property type="entry name" value="Trigger factor ribosome-binding domain"/>
    <property type="match status" value="1"/>
</dbReference>
<evidence type="ECO:0000256" key="5">
    <source>
        <dbReference type="ARBA" id="ARBA00023186"/>
    </source>
</evidence>
<accession>A0A2P2KML8</accession>
<dbReference type="GO" id="GO:0051083">
    <property type="term" value="P:'de novo' cotranslational protein folding"/>
    <property type="evidence" value="ECO:0007669"/>
    <property type="project" value="TreeGrafter"/>
</dbReference>
<dbReference type="AlphaFoldDB" id="A0A2P2KML8"/>
<dbReference type="InterPro" id="IPR036611">
    <property type="entry name" value="Trigger_fac_ribosome-bd_sf"/>
</dbReference>
<name>A0A2P2KML8_RHIMU</name>
<sequence>MAPTTITSLQLLYHFPNPNWLPVRSFSLPERNSSRIVHLLGIQQPLSNRLSLTSHLIKHAAKQIYAVGSGFEASITDTAITLRNAKIVEESRVEDKIQLRVDLSGEETQRVFSKVLTNLARTAPPIPGFRREKGGKTTKVPQDFLLQILGEERVTNFVIQEIVSSTLADYAKKENLKVKGNKVTTTQKAEELRKLFAPGNEFGFNAVLELEKTETATSS</sequence>